<feature type="region of interest" description="Disordered" evidence="1">
    <location>
        <begin position="171"/>
        <end position="288"/>
    </location>
</feature>
<feature type="compositionally biased region" description="Basic and acidic residues" evidence="1">
    <location>
        <begin position="206"/>
        <end position="219"/>
    </location>
</feature>
<dbReference type="Proteomes" id="UP000594364">
    <property type="component" value="Chromosome 6"/>
</dbReference>
<name>A0A7U3SN71_EPIFF</name>
<keyword evidence="3" id="KW-1185">Reference proteome</keyword>
<organism evidence="2 3">
    <name type="scientific">Epichloe festucae (strain Fl1)</name>
    <dbReference type="NCBI Taxonomy" id="877507"/>
    <lineage>
        <taxon>Eukaryota</taxon>
        <taxon>Fungi</taxon>
        <taxon>Dikarya</taxon>
        <taxon>Ascomycota</taxon>
        <taxon>Pezizomycotina</taxon>
        <taxon>Sordariomycetes</taxon>
        <taxon>Hypocreomycetidae</taxon>
        <taxon>Hypocreales</taxon>
        <taxon>Clavicipitaceae</taxon>
        <taxon>Epichloe</taxon>
    </lineage>
</organism>
<evidence type="ECO:0000313" key="3">
    <source>
        <dbReference type="Proteomes" id="UP000594364"/>
    </source>
</evidence>
<feature type="compositionally biased region" description="Basic and acidic residues" evidence="1">
    <location>
        <begin position="171"/>
        <end position="185"/>
    </location>
</feature>
<protein>
    <submittedName>
        <fullName evidence="2">Uncharacterized protein</fullName>
    </submittedName>
</protein>
<sequence>MELTEANLKMLHPYPDYMGPPSSISQSGSSKTCYSYTGPMDLSPPYKFLVGSEIIHLCRYKPEGTEVIKQSGLRLRDMEPVMKDGSAISDDNAFWKATWETLIDARLQIVKKRGLGMEISSPGQGFGPNASRISAWIPMPPDGPGDDQTLSEDMTTTPLSHEGRLYMGADKEHEHEETIHSESERPRKRKRHDTSQAQVPALTKRKLLDCPPHESKMQLHQESATPTQQASSVTGRQPRRKRKCKAIAKNNRDSPRLTAEAAPQPSSRHQLVQPVRRSARIAARNCSV</sequence>
<dbReference type="OrthoDB" id="10530081at2759"/>
<accession>A0A7U3SN71</accession>
<evidence type="ECO:0000313" key="2">
    <source>
        <dbReference type="EMBL" id="QPH17739.1"/>
    </source>
</evidence>
<dbReference type="AlphaFoldDB" id="A0A7U3SN71"/>
<dbReference type="EMBL" id="CP031390">
    <property type="protein sequence ID" value="QPH17739.1"/>
    <property type="molecule type" value="Genomic_DNA"/>
</dbReference>
<evidence type="ECO:0000256" key="1">
    <source>
        <dbReference type="SAM" id="MobiDB-lite"/>
    </source>
</evidence>
<proteinExistence type="predicted"/>
<feature type="compositionally biased region" description="Polar residues" evidence="1">
    <location>
        <begin position="220"/>
        <end position="235"/>
    </location>
</feature>
<reference evidence="2 3" key="1">
    <citation type="journal article" date="2018" name="PLoS Genet.">
        <title>Repeat elements organise 3D genome structure and mediate transcription in the filamentous fungus Epichloe festucae.</title>
        <authorList>
            <person name="Winter D.J."/>
            <person name="Ganley A.R.D."/>
            <person name="Young C.A."/>
            <person name="Liachko I."/>
            <person name="Schardl C.L."/>
            <person name="Dupont P.Y."/>
            <person name="Berry D."/>
            <person name="Ram A."/>
            <person name="Scott B."/>
            <person name="Cox M.P."/>
        </authorList>
    </citation>
    <scope>NUCLEOTIDE SEQUENCE [LARGE SCALE GENOMIC DNA]</scope>
    <source>
        <strain evidence="2 3">Fl1</strain>
    </source>
</reference>
<gene>
    <name evidence="2" type="ORF">C2857_002627</name>
</gene>
<feature type="compositionally biased region" description="Basic residues" evidence="1">
    <location>
        <begin position="237"/>
        <end position="246"/>
    </location>
</feature>